<reference evidence="3" key="1">
    <citation type="submission" date="2021-11" db="EMBL/GenBank/DDBJ databases">
        <title>Cultivation dependent microbiological survey of springs from the worlds oldest radium mine currently devoted to the extraction of radon-saturated water.</title>
        <authorList>
            <person name="Kapinusova G."/>
            <person name="Smrhova T."/>
            <person name="Strejcek M."/>
            <person name="Suman J."/>
            <person name="Jani K."/>
            <person name="Pajer P."/>
            <person name="Uhlik O."/>
        </authorList>
    </citation>
    <scope>NUCLEOTIDE SEQUENCE [LARGE SCALE GENOMIC DNA]</scope>
    <source>
        <strain evidence="3">J379</strain>
    </source>
</reference>
<evidence type="ECO:0000313" key="3">
    <source>
        <dbReference type="Proteomes" id="UP001058860"/>
    </source>
</evidence>
<keyword evidence="3" id="KW-1185">Reference proteome</keyword>
<dbReference type="InterPro" id="IPR036736">
    <property type="entry name" value="ACP-like_sf"/>
</dbReference>
<dbReference type="Pfam" id="PF00550">
    <property type="entry name" value="PP-binding"/>
    <property type="match status" value="1"/>
</dbReference>
<dbReference type="InterPro" id="IPR009081">
    <property type="entry name" value="PP-bd_ACP"/>
</dbReference>
<sequence length="81" mass="8708">MSSTDTTTVEQKVFEALAALGTEAEITREASLEELDVDSLDLAEFAQIIDEDLGVRLEGKDLKDVKVVGDVVDLIAARVDA</sequence>
<accession>A0ABY5PKL1</accession>
<organism evidence="2 3">
    <name type="scientific">Svornostia abyssi</name>
    <dbReference type="NCBI Taxonomy" id="2898438"/>
    <lineage>
        <taxon>Bacteria</taxon>
        <taxon>Bacillati</taxon>
        <taxon>Actinomycetota</taxon>
        <taxon>Thermoleophilia</taxon>
        <taxon>Solirubrobacterales</taxon>
        <taxon>Baekduiaceae</taxon>
        <taxon>Svornostia</taxon>
    </lineage>
</organism>
<proteinExistence type="predicted"/>
<dbReference type="EMBL" id="CP088295">
    <property type="protein sequence ID" value="UUY05206.1"/>
    <property type="molecule type" value="Genomic_DNA"/>
</dbReference>
<name>A0ABY5PKL1_9ACTN</name>
<dbReference type="SUPFAM" id="SSF47336">
    <property type="entry name" value="ACP-like"/>
    <property type="match status" value="1"/>
</dbReference>
<dbReference type="RefSeq" id="WP_353865666.1">
    <property type="nucleotide sequence ID" value="NZ_CP088295.1"/>
</dbReference>
<gene>
    <name evidence="2" type="ORF">LRS13_06690</name>
</gene>
<protein>
    <submittedName>
        <fullName evidence="2">Phosphopantetheine-binding protein</fullName>
    </submittedName>
</protein>
<evidence type="ECO:0000313" key="2">
    <source>
        <dbReference type="EMBL" id="UUY05206.1"/>
    </source>
</evidence>
<dbReference type="PROSITE" id="PS50075">
    <property type="entry name" value="CARRIER"/>
    <property type="match status" value="1"/>
</dbReference>
<dbReference type="Gene3D" id="1.10.1200.10">
    <property type="entry name" value="ACP-like"/>
    <property type="match status" value="1"/>
</dbReference>
<dbReference type="Proteomes" id="UP001058860">
    <property type="component" value="Chromosome"/>
</dbReference>
<evidence type="ECO:0000259" key="1">
    <source>
        <dbReference type="PROSITE" id="PS50075"/>
    </source>
</evidence>
<feature type="domain" description="Carrier" evidence="1">
    <location>
        <begin position="4"/>
        <end position="79"/>
    </location>
</feature>